<dbReference type="SUPFAM" id="SSF56349">
    <property type="entry name" value="DNA breaking-rejoining enzymes"/>
    <property type="match status" value="1"/>
</dbReference>
<sequence>VSYTTPRDTIQIWTDGRNVRRSIGPEKSLSLEQARDMARALISELTGETTPLPLVPETPKATVAEFAARFLEHGTPSWKPATLKAHRSLLACSILPQFGFRDISSISPQEVASWFARSQGSQGTRNRALAVLSGMMRHAEILGLRPTGSNPCQGLRRRKNRFEVHRLGEQDYGRLGEALSRIEDTEPAIAALIRFLTLTGCRKSEARLLQWNMLDANRAALPDSKTGTRAIWLGKAALALTAEQPMTCAFVFAIKDKPISGARVAKVWNTVRNEISLPTLRLHDLRHGFASVAISSGEPLRTVSGLLGHSELQTTAGYAQFAEAPVRQAAERVAEHLERTLSQRAPKAMPEPPPMVAAFLAQSLSVREFAAQQGLSFSTLRQKVGAYNRARRETTTEMEAS</sequence>
<evidence type="ECO:0000256" key="2">
    <source>
        <dbReference type="ARBA" id="ARBA00022908"/>
    </source>
</evidence>
<dbReference type="eggNOG" id="COG0582">
    <property type="taxonomic scope" value="Bacteria"/>
</dbReference>
<dbReference type="PANTHER" id="PTHR30629">
    <property type="entry name" value="PROPHAGE INTEGRASE"/>
    <property type="match status" value="1"/>
</dbReference>
<gene>
    <name evidence="8" type="ORF">HOC_18189</name>
</gene>
<dbReference type="STRING" id="1280953.HOC_18189"/>
<evidence type="ECO:0000313" key="9">
    <source>
        <dbReference type="Proteomes" id="UP000024942"/>
    </source>
</evidence>
<dbReference type="Proteomes" id="UP000024942">
    <property type="component" value="Unassembled WGS sequence"/>
</dbReference>
<keyword evidence="4" id="KW-0233">DNA recombination</keyword>
<evidence type="ECO:0000256" key="4">
    <source>
        <dbReference type="ARBA" id="ARBA00023172"/>
    </source>
</evidence>
<dbReference type="OrthoDB" id="9795573at2"/>
<dbReference type="InterPro" id="IPR004107">
    <property type="entry name" value="Integrase_SAM-like_N"/>
</dbReference>
<dbReference type="EMBL" id="ARYL01000044">
    <property type="protein sequence ID" value="KDA00886.1"/>
    <property type="molecule type" value="Genomic_DNA"/>
</dbReference>
<keyword evidence="2" id="KW-0229">DNA integration</keyword>
<comment type="caution">
    <text evidence="8">The sequence shown here is derived from an EMBL/GenBank/DDBJ whole genome shotgun (WGS) entry which is preliminary data.</text>
</comment>
<dbReference type="AlphaFoldDB" id="A0A059G281"/>
<dbReference type="GO" id="GO:0015074">
    <property type="term" value="P:DNA integration"/>
    <property type="evidence" value="ECO:0007669"/>
    <property type="project" value="UniProtKB-KW"/>
</dbReference>
<feature type="domain" description="Tyr recombinase" evidence="6">
    <location>
        <begin position="162"/>
        <end position="331"/>
    </location>
</feature>
<dbReference type="InterPro" id="IPR002104">
    <property type="entry name" value="Integrase_catalytic"/>
</dbReference>
<dbReference type="Gene3D" id="1.10.443.10">
    <property type="entry name" value="Intergrase catalytic core"/>
    <property type="match status" value="1"/>
</dbReference>
<accession>A0A059G281</accession>
<dbReference type="InterPro" id="IPR050808">
    <property type="entry name" value="Phage_Integrase"/>
</dbReference>
<comment type="similarity">
    <text evidence="1">Belongs to the 'phage' integrase family.</text>
</comment>
<evidence type="ECO:0000256" key="5">
    <source>
        <dbReference type="PROSITE-ProRule" id="PRU01248"/>
    </source>
</evidence>
<dbReference type="InterPro" id="IPR011010">
    <property type="entry name" value="DNA_brk_join_enz"/>
</dbReference>
<dbReference type="PANTHER" id="PTHR30629:SF2">
    <property type="entry name" value="PROPHAGE INTEGRASE INTS-RELATED"/>
    <property type="match status" value="1"/>
</dbReference>
<dbReference type="Pfam" id="PF00589">
    <property type="entry name" value="Phage_integrase"/>
    <property type="match status" value="1"/>
</dbReference>
<evidence type="ECO:0000256" key="1">
    <source>
        <dbReference type="ARBA" id="ARBA00008857"/>
    </source>
</evidence>
<feature type="non-terminal residue" evidence="8">
    <location>
        <position position="1"/>
    </location>
</feature>
<name>A0A059G281_9PROT</name>
<dbReference type="InterPro" id="IPR013762">
    <property type="entry name" value="Integrase-like_cat_sf"/>
</dbReference>
<evidence type="ECO:0000259" key="6">
    <source>
        <dbReference type="PROSITE" id="PS51898"/>
    </source>
</evidence>
<feature type="domain" description="Core-binding (CB)" evidence="7">
    <location>
        <begin position="61"/>
        <end position="140"/>
    </location>
</feature>
<dbReference type="GO" id="GO:0006310">
    <property type="term" value="P:DNA recombination"/>
    <property type="evidence" value="ECO:0007669"/>
    <property type="project" value="UniProtKB-KW"/>
</dbReference>
<dbReference type="InterPro" id="IPR044068">
    <property type="entry name" value="CB"/>
</dbReference>
<dbReference type="CDD" id="cd00796">
    <property type="entry name" value="INT_Rci_Hp1_C"/>
    <property type="match status" value="1"/>
</dbReference>
<dbReference type="InterPro" id="IPR010998">
    <property type="entry name" value="Integrase_recombinase_N"/>
</dbReference>
<dbReference type="Pfam" id="PF14659">
    <property type="entry name" value="Phage_int_SAM_3"/>
    <property type="match status" value="1"/>
</dbReference>
<dbReference type="PATRIC" id="fig|1280953.3.peg.3638"/>
<dbReference type="PROSITE" id="PS51898">
    <property type="entry name" value="TYR_RECOMBINASE"/>
    <property type="match status" value="1"/>
</dbReference>
<dbReference type="Gene3D" id="1.10.150.130">
    <property type="match status" value="1"/>
</dbReference>
<reference evidence="8 9" key="1">
    <citation type="journal article" date="2014" name="Antonie Van Leeuwenhoek">
        <title>Hyphomonas beringensis sp. nov. and Hyphomonas chukchiensis sp. nov., isolated from surface seawater of the Bering Sea and Chukchi Sea.</title>
        <authorList>
            <person name="Li C."/>
            <person name="Lai Q."/>
            <person name="Li G."/>
            <person name="Dong C."/>
            <person name="Wang J."/>
            <person name="Liao Y."/>
            <person name="Shao Z."/>
        </authorList>
    </citation>
    <scope>NUCLEOTIDE SEQUENCE [LARGE SCALE GENOMIC DNA]</scope>
    <source>
        <strain evidence="8 9">SCH89</strain>
    </source>
</reference>
<protein>
    <submittedName>
        <fullName evidence="8">Phage integrase family site-specific recombinase</fullName>
    </submittedName>
</protein>
<keyword evidence="3 5" id="KW-0238">DNA-binding</keyword>
<dbReference type="RefSeq" id="WP_084146442.1">
    <property type="nucleotide sequence ID" value="NZ_ARYL01000044.1"/>
</dbReference>
<keyword evidence="9" id="KW-1185">Reference proteome</keyword>
<organism evidence="8 9">
    <name type="scientific">Hyphomonas oceanitis SCH89</name>
    <dbReference type="NCBI Taxonomy" id="1280953"/>
    <lineage>
        <taxon>Bacteria</taxon>
        <taxon>Pseudomonadati</taxon>
        <taxon>Pseudomonadota</taxon>
        <taxon>Alphaproteobacteria</taxon>
        <taxon>Hyphomonadales</taxon>
        <taxon>Hyphomonadaceae</taxon>
        <taxon>Hyphomonas</taxon>
    </lineage>
</organism>
<evidence type="ECO:0000256" key="3">
    <source>
        <dbReference type="ARBA" id="ARBA00023125"/>
    </source>
</evidence>
<proteinExistence type="inferred from homology"/>
<evidence type="ECO:0000259" key="7">
    <source>
        <dbReference type="PROSITE" id="PS51900"/>
    </source>
</evidence>
<evidence type="ECO:0000313" key="8">
    <source>
        <dbReference type="EMBL" id="KDA00886.1"/>
    </source>
</evidence>
<dbReference type="PROSITE" id="PS51900">
    <property type="entry name" value="CB"/>
    <property type="match status" value="1"/>
</dbReference>
<dbReference type="GO" id="GO:0003677">
    <property type="term" value="F:DNA binding"/>
    <property type="evidence" value="ECO:0007669"/>
    <property type="project" value="UniProtKB-UniRule"/>
</dbReference>